<evidence type="ECO:0000256" key="1">
    <source>
        <dbReference type="SAM" id="MobiDB-lite"/>
    </source>
</evidence>
<proteinExistence type="predicted"/>
<keyword evidence="3" id="KW-1185">Reference proteome</keyword>
<accession>A0A8J3LRC6</accession>
<organism evidence="2 3">
    <name type="scientific">Planosporangium flavigriseum</name>
    <dbReference type="NCBI Taxonomy" id="373681"/>
    <lineage>
        <taxon>Bacteria</taxon>
        <taxon>Bacillati</taxon>
        <taxon>Actinomycetota</taxon>
        <taxon>Actinomycetes</taxon>
        <taxon>Micromonosporales</taxon>
        <taxon>Micromonosporaceae</taxon>
        <taxon>Planosporangium</taxon>
    </lineage>
</organism>
<reference evidence="2" key="1">
    <citation type="submission" date="2021-01" db="EMBL/GenBank/DDBJ databases">
        <title>Whole genome shotgun sequence of Planosporangium flavigriseum NBRC 105377.</title>
        <authorList>
            <person name="Komaki H."/>
            <person name="Tamura T."/>
        </authorList>
    </citation>
    <scope>NUCLEOTIDE SEQUENCE</scope>
    <source>
        <strain evidence="2">NBRC 105377</strain>
    </source>
</reference>
<feature type="compositionally biased region" description="Basic and acidic residues" evidence="1">
    <location>
        <begin position="90"/>
        <end position="110"/>
    </location>
</feature>
<name>A0A8J3LRC6_9ACTN</name>
<comment type="caution">
    <text evidence="2">The sequence shown here is derived from an EMBL/GenBank/DDBJ whole genome shotgun (WGS) entry which is preliminary data.</text>
</comment>
<feature type="region of interest" description="Disordered" evidence="1">
    <location>
        <begin position="1"/>
        <end position="29"/>
    </location>
</feature>
<dbReference type="EMBL" id="BONU01000003">
    <property type="protein sequence ID" value="GIG72276.1"/>
    <property type="molecule type" value="Genomic_DNA"/>
</dbReference>
<evidence type="ECO:0000313" key="2">
    <source>
        <dbReference type="EMBL" id="GIG72276.1"/>
    </source>
</evidence>
<dbReference type="AlphaFoldDB" id="A0A8J3LRC6"/>
<protein>
    <submittedName>
        <fullName evidence="2">Uncharacterized protein</fullName>
    </submittedName>
</protein>
<gene>
    <name evidence="2" type="ORF">Pfl04_06800</name>
</gene>
<evidence type="ECO:0000313" key="3">
    <source>
        <dbReference type="Proteomes" id="UP000653674"/>
    </source>
</evidence>
<feature type="region of interest" description="Disordered" evidence="1">
    <location>
        <begin position="77"/>
        <end position="110"/>
    </location>
</feature>
<dbReference type="Proteomes" id="UP000653674">
    <property type="component" value="Unassembled WGS sequence"/>
</dbReference>
<sequence>MVDPRRARVPVPVAEGAAPRRRAAATGRPEWGWSRARRYQGDAATLRFVPRRSDDLHLAPSSADDRREVAFTDDLVVLPDQTGDDTDAGWGERRAGNDDRLLADRPPHWG</sequence>